<sequence length="259" mass="28146">MYWLQKSVAIIVGSVLVAIGVNLFLVPHRLMDGGMIGIGLLATYYMQWPPGMVMMGVSIPVYVLVFFYDRRLFFHSFHGMLISSFFIDVLSDLRGFNSWSTSASAVTGGVLIGMGVGLMLAFDTNTGGTDLLAQFLARRFNMSVALLILAIDGLIVLCSLHTIGLERTVFSLVTIIAVAATTHMFSGLGRQQPPYTIIGPLHTWQAGTREKRGPGLSLSPIAQRKSGPSEPVRAKAAGRSANRAGEADILEKINRKRMK</sequence>
<dbReference type="EMBL" id="RHHN01000042">
    <property type="protein sequence ID" value="RNB54143.1"/>
    <property type="molecule type" value="Genomic_DNA"/>
</dbReference>
<comment type="subcellular location">
    <subcellularLocation>
        <location evidence="1">Cell membrane</location>
        <topology evidence="1">Multi-pass membrane protein</topology>
    </subcellularLocation>
</comment>
<evidence type="ECO:0000256" key="2">
    <source>
        <dbReference type="ARBA" id="ARBA00022475"/>
    </source>
</evidence>
<evidence type="ECO:0000313" key="10">
    <source>
        <dbReference type="Proteomes" id="UP000276178"/>
    </source>
</evidence>
<dbReference type="EMBL" id="BJOD01000011">
    <property type="protein sequence ID" value="GED25209.1"/>
    <property type="molecule type" value="Genomic_DNA"/>
</dbReference>
<evidence type="ECO:0000313" key="11">
    <source>
        <dbReference type="Proteomes" id="UP000317180"/>
    </source>
</evidence>
<keyword evidence="11" id="KW-1185">Reference proteome</keyword>
<dbReference type="Pfam" id="PF02588">
    <property type="entry name" value="YitT_membrane"/>
    <property type="match status" value="1"/>
</dbReference>
<keyword evidence="2" id="KW-1003">Cell membrane</keyword>
<reference evidence="9 10" key="1">
    <citation type="submission" date="2018-10" db="EMBL/GenBank/DDBJ databases">
        <title>Phylogenomics of Brevibacillus.</title>
        <authorList>
            <person name="Dunlap C."/>
        </authorList>
    </citation>
    <scope>NUCLEOTIDE SEQUENCE [LARGE SCALE GENOMIC DNA]</scope>
    <source>
        <strain evidence="9 10">NRRL NRS 1219</strain>
    </source>
</reference>
<dbReference type="InterPro" id="IPR051461">
    <property type="entry name" value="UPF0750_membrane"/>
</dbReference>
<feature type="transmembrane region" description="Helical" evidence="7">
    <location>
        <begin position="143"/>
        <end position="163"/>
    </location>
</feature>
<evidence type="ECO:0000256" key="4">
    <source>
        <dbReference type="ARBA" id="ARBA00022989"/>
    </source>
</evidence>
<dbReference type="Proteomes" id="UP000276178">
    <property type="component" value="Unassembled WGS sequence"/>
</dbReference>
<evidence type="ECO:0000256" key="5">
    <source>
        <dbReference type="ARBA" id="ARBA00023136"/>
    </source>
</evidence>
<evidence type="ECO:0000313" key="8">
    <source>
        <dbReference type="EMBL" id="GED25209.1"/>
    </source>
</evidence>
<dbReference type="GO" id="GO:0005886">
    <property type="term" value="C:plasma membrane"/>
    <property type="evidence" value="ECO:0007669"/>
    <property type="project" value="UniProtKB-SubCell"/>
</dbReference>
<evidence type="ECO:0000313" key="9">
    <source>
        <dbReference type="EMBL" id="RNB54143.1"/>
    </source>
</evidence>
<feature type="transmembrane region" description="Helical" evidence="7">
    <location>
        <begin position="45"/>
        <end position="65"/>
    </location>
</feature>
<feature type="transmembrane region" description="Helical" evidence="7">
    <location>
        <begin position="103"/>
        <end position="122"/>
    </location>
</feature>
<keyword evidence="5 7" id="KW-0472">Membrane</keyword>
<dbReference type="GeneID" id="82810794"/>
<dbReference type="PANTHER" id="PTHR33545">
    <property type="entry name" value="UPF0750 MEMBRANE PROTEIN YITT-RELATED"/>
    <property type="match status" value="1"/>
</dbReference>
<keyword evidence="4 7" id="KW-1133">Transmembrane helix</keyword>
<evidence type="ECO:0000256" key="6">
    <source>
        <dbReference type="SAM" id="MobiDB-lite"/>
    </source>
</evidence>
<dbReference type="RefSeq" id="WP_005828232.1">
    <property type="nucleotide sequence ID" value="NZ_BJOD01000011.1"/>
</dbReference>
<comment type="caution">
    <text evidence="9">The sequence shown here is derived from an EMBL/GenBank/DDBJ whole genome shotgun (WGS) entry which is preliminary data.</text>
</comment>
<accession>A0A3M8AT04</accession>
<dbReference type="PANTHER" id="PTHR33545:SF5">
    <property type="entry name" value="UPF0750 MEMBRANE PROTEIN YITT"/>
    <property type="match status" value="1"/>
</dbReference>
<name>A0A3M8AT04_9BACL</name>
<organism evidence="9 10">
    <name type="scientific">Brevibacillus agri</name>
    <dbReference type="NCBI Taxonomy" id="51101"/>
    <lineage>
        <taxon>Bacteria</taxon>
        <taxon>Bacillati</taxon>
        <taxon>Bacillota</taxon>
        <taxon>Bacilli</taxon>
        <taxon>Bacillales</taxon>
        <taxon>Paenibacillaceae</taxon>
        <taxon>Brevibacillus</taxon>
    </lineage>
</organism>
<feature type="transmembrane region" description="Helical" evidence="7">
    <location>
        <begin position="7"/>
        <end position="25"/>
    </location>
</feature>
<evidence type="ECO:0000256" key="7">
    <source>
        <dbReference type="SAM" id="Phobius"/>
    </source>
</evidence>
<feature type="transmembrane region" description="Helical" evidence="7">
    <location>
        <begin position="72"/>
        <end position="91"/>
    </location>
</feature>
<reference evidence="8 11" key="2">
    <citation type="submission" date="2019-06" db="EMBL/GenBank/DDBJ databases">
        <title>Whole genome shotgun sequence of Brevibacillus agri NBRC 15538.</title>
        <authorList>
            <person name="Hosoyama A."/>
            <person name="Uohara A."/>
            <person name="Ohji S."/>
            <person name="Ichikawa N."/>
        </authorList>
    </citation>
    <scope>NUCLEOTIDE SEQUENCE [LARGE SCALE GENOMIC DNA]</scope>
    <source>
        <strain evidence="8 11">NBRC 15538</strain>
    </source>
</reference>
<evidence type="ECO:0000256" key="1">
    <source>
        <dbReference type="ARBA" id="ARBA00004651"/>
    </source>
</evidence>
<feature type="region of interest" description="Disordered" evidence="6">
    <location>
        <begin position="209"/>
        <end position="243"/>
    </location>
</feature>
<proteinExistence type="predicted"/>
<keyword evidence="3 7" id="KW-0812">Transmembrane</keyword>
<dbReference type="AlphaFoldDB" id="A0A3M8AT04"/>
<dbReference type="InterPro" id="IPR003740">
    <property type="entry name" value="YitT"/>
</dbReference>
<protein>
    <submittedName>
        <fullName evidence="9">Membrane protein</fullName>
    </submittedName>
</protein>
<gene>
    <name evidence="8" type="ORF">BAG01nite_13110</name>
    <name evidence="9" type="ORF">EB820_14630</name>
</gene>
<dbReference type="OrthoDB" id="2602718at2"/>
<evidence type="ECO:0000256" key="3">
    <source>
        <dbReference type="ARBA" id="ARBA00022692"/>
    </source>
</evidence>
<feature type="transmembrane region" description="Helical" evidence="7">
    <location>
        <begin position="169"/>
        <end position="188"/>
    </location>
</feature>
<dbReference type="Proteomes" id="UP000317180">
    <property type="component" value="Unassembled WGS sequence"/>
</dbReference>